<organism evidence="2 3">
    <name type="scientific">Frondihabitans cladoniiphilus</name>
    <dbReference type="NCBI Taxonomy" id="715785"/>
    <lineage>
        <taxon>Bacteria</taxon>
        <taxon>Bacillati</taxon>
        <taxon>Actinomycetota</taxon>
        <taxon>Actinomycetes</taxon>
        <taxon>Micrococcales</taxon>
        <taxon>Microbacteriaceae</taxon>
        <taxon>Frondihabitans</taxon>
    </lineage>
</organism>
<dbReference type="EMBL" id="BAABLM010000010">
    <property type="protein sequence ID" value="GAA4684934.1"/>
    <property type="molecule type" value="Genomic_DNA"/>
</dbReference>
<keyword evidence="1" id="KW-0472">Membrane</keyword>
<evidence type="ECO:0000256" key="1">
    <source>
        <dbReference type="SAM" id="Phobius"/>
    </source>
</evidence>
<gene>
    <name evidence="2" type="ORF">GCM10025780_34040</name>
</gene>
<evidence type="ECO:0000313" key="3">
    <source>
        <dbReference type="Proteomes" id="UP001501295"/>
    </source>
</evidence>
<dbReference type="Proteomes" id="UP001501295">
    <property type="component" value="Unassembled WGS sequence"/>
</dbReference>
<feature type="transmembrane region" description="Helical" evidence="1">
    <location>
        <begin position="21"/>
        <end position="44"/>
    </location>
</feature>
<keyword evidence="3" id="KW-1185">Reference proteome</keyword>
<keyword evidence="1" id="KW-1133">Transmembrane helix</keyword>
<evidence type="ECO:0000313" key="2">
    <source>
        <dbReference type="EMBL" id="GAA4684934.1"/>
    </source>
</evidence>
<sequence length="46" mass="5084">MFRRLTQPSAKAETDRERERRISLMTTALVLVASAGTFGLTSLLGM</sequence>
<reference evidence="3" key="1">
    <citation type="journal article" date="2019" name="Int. J. Syst. Evol. Microbiol.">
        <title>The Global Catalogue of Microorganisms (GCM) 10K type strain sequencing project: providing services to taxonomists for standard genome sequencing and annotation.</title>
        <authorList>
            <consortium name="The Broad Institute Genomics Platform"/>
            <consortium name="The Broad Institute Genome Sequencing Center for Infectious Disease"/>
            <person name="Wu L."/>
            <person name="Ma J."/>
        </authorList>
    </citation>
    <scope>NUCLEOTIDE SEQUENCE [LARGE SCALE GENOMIC DNA]</scope>
    <source>
        <strain evidence="3">JCM 18956</strain>
    </source>
</reference>
<dbReference type="RefSeq" id="WP_345377126.1">
    <property type="nucleotide sequence ID" value="NZ_BAABLM010000010.1"/>
</dbReference>
<proteinExistence type="predicted"/>
<name>A0ABP8W9H5_9MICO</name>
<comment type="caution">
    <text evidence="2">The sequence shown here is derived from an EMBL/GenBank/DDBJ whole genome shotgun (WGS) entry which is preliminary data.</text>
</comment>
<keyword evidence="1" id="KW-0812">Transmembrane</keyword>
<accession>A0ABP8W9H5</accession>
<protein>
    <submittedName>
        <fullName evidence="2">Uncharacterized protein</fullName>
    </submittedName>
</protein>